<organism evidence="1 2">
    <name type="scientific">Venturia inaequalis</name>
    <name type="common">Apple scab fungus</name>
    <dbReference type="NCBI Taxonomy" id="5025"/>
    <lineage>
        <taxon>Eukaryota</taxon>
        <taxon>Fungi</taxon>
        <taxon>Dikarya</taxon>
        <taxon>Ascomycota</taxon>
        <taxon>Pezizomycotina</taxon>
        <taxon>Dothideomycetes</taxon>
        <taxon>Pleosporomycetidae</taxon>
        <taxon>Venturiales</taxon>
        <taxon>Venturiaceae</taxon>
        <taxon>Venturia</taxon>
    </lineage>
</organism>
<dbReference type="AlphaFoldDB" id="A0A8H3ZCK2"/>
<gene>
    <name evidence="1" type="ORF">EG327_000213</name>
</gene>
<protein>
    <submittedName>
        <fullName evidence="1">Uncharacterized protein</fullName>
    </submittedName>
</protein>
<dbReference type="Proteomes" id="UP000490939">
    <property type="component" value="Unassembled WGS sequence"/>
</dbReference>
<reference evidence="1 2" key="1">
    <citation type="submission" date="2019-07" db="EMBL/GenBank/DDBJ databases">
        <title>Venturia inaequalis Genome Resource.</title>
        <authorList>
            <person name="Lichtner F.J."/>
        </authorList>
    </citation>
    <scope>NUCLEOTIDE SEQUENCE [LARGE SCALE GENOMIC DNA]</scope>
    <source>
        <strain evidence="1 2">DMI_063113</strain>
    </source>
</reference>
<sequence>MYQQPAERFPSEPDAFLILPGMRASIDLSIESGVASSERQLVDGTQTPGSRAAFFQTIIDRTGRPRLKRRLHPPGIFPLHFGGRIIAYKIWPKAPTYDRTKGTERA</sequence>
<comment type="caution">
    <text evidence="1">The sequence shown here is derived from an EMBL/GenBank/DDBJ whole genome shotgun (WGS) entry which is preliminary data.</text>
</comment>
<proteinExistence type="predicted"/>
<evidence type="ECO:0000313" key="1">
    <source>
        <dbReference type="EMBL" id="KAE9991268.1"/>
    </source>
</evidence>
<name>A0A8H3ZCK2_VENIN</name>
<accession>A0A8H3ZCK2</accession>
<keyword evidence="2" id="KW-1185">Reference proteome</keyword>
<dbReference type="EMBL" id="WNWR01000102">
    <property type="protein sequence ID" value="KAE9991268.1"/>
    <property type="molecule type" value="Genomic_DNA"/>
</dbReference>
<evidence type="ECO:0000313" key="2">
    <source>
        <dbReference type="Proteomes" id="UP000490939"/>
    </source>
</evidence>